<proteinExistence type="predicted"/>
<protein>
    <recommendedName>
        <fullName evidence="3">Tc1-like transposase DDE domain-containing protein</fullName>
    </recommendedName>
</protein>
<accession>A0AAV0BQT6</accession>
<name>A0AAV0BQT6_PHAPC</name>
<sequence length="130" mass="14580">MMIWGCFQGLKMGPMVILSKGCQNAQSFINNVYKSVLKPFLQSIQKENQDNIPILMEDGAAVHHSQLAQGWRIMKTTIGRFYQPKNLTELTEAIHKAWSEIPPQILKNLVASMPGQMAEVIASKGGHTHY</sequence>
<keyword evidence="2" id="KW-1185">Reference proteome</keyword>
<evidence type="ECO:0000313" key="1">
    <source>
        <dbReference type="EMBL" id="CAH7689033.1"/>
    </source>
</evidence>
<evidence type="ECO:0008006" key="3">
    <source>
        <dbReference type="Google" id="ProtNLM"/>
    </source>
</evidence>
<dbReference type="EMBL" id="CALTRL010006040">
    <property type="protein sequence ID" value="CAH7689033.1"/>
    <property type="molecule type" value="Genomic_DNA"/>
</dbReference>
<dbReference type="GO" id="GO:0003676">
    <property type="term" value="F:nucleic acid binding"/>
    <property type="evidence" value="ECO:0007669"/>
    <property type="project" value="InterPro"/>
</dbReference>
<organism evidence="1 2">
    <name type="scientific">Phakopsora pachyrhizi</name>
    <name type="common">Asian soybean rust disease fungus</name>
    <dbReference type="NCBI Taxonomy" id="170000"/>
    <lineage>
        <taxon>Eukaryota</taxon>
        <taxon>Fungi</taxon>
        <taxon>Dikarya</taxon>
        <taxon>Basidiomycota</taxon>
        <taxon>Pucciniomycotina</taxon>
        <taxon>Pucciniomycetes</taxon>
        <taxon>Pucciniales</taxon>
        <taxon>Phakopsoraceae</taxon>
        <taxon>Phakopsora</taxon>
    </lineage>
</organism>
<dbReference type="AlphaFoldDB" id="A0AAV0BQT6"/>
<reference evidence="1" key="1">
    <citation type="submission" date="2022-06" db="EMBL/GenBank/DDBJ databases">
        <authorList>
            <consortium name="SYNGENTA / RWTH Aachen University"/>
        </authorList>
    </citation>
    <scope>NUCLEOTIDE SEQUENCE</scope>
</reference>
<dbReference type="Proteomes" id="UP001153365">
    <property type="component" value="Unassembled WGS sequence"/>
</dbReference>
<dbReference type="Gene3D" id="3.30.420.10">
    <property type="entry name" value="Ribonuclease H-like superfamily/Ribonuclease H"/>
    <property type="match status" value="1"/>
</dbReference>
<comment type="caution">
    <text evidence="1">The sequence shown here is derived from an EMBL/GenBank/DDBJ whole genome shotgun (WGS) entry which is preliminary data.</text>
</comment>
<dbReference type="InterPro" id="IPR036397">
    <property type="entry name" value="RNaseH_sf"/>
</dbReference>
<evidence type="ECO:0000313" key="2">
    <source>
        <dbReference type="Proteomes" id="UP001153365"/>
    </source>
</evidence>
<gene>
    <name evidence="1" type="ORF">PPACK8108_LOCUS24092</name>
</gene>